<sequence>MTILMKDVLALNLLKNADVCTGEVYVEERQVEWVSVIETPVESFVKENEFVLTSGVGCSESPDQLESFVNDVIQSGASGLAIALGPYIKAIPASVLHLANQHQFILLTLDWKIRFSDILAAVIEEIHDKKREYLEKIENIRKSLLEYILAGESLDVVANHVSKEIDCDVLIADKRGVILGKSPNVNSDLQDKWLLFLHKQLEDDGIYQSFDHIFDWLHYEGGFALQLKIHSAGNIQGYIIVGGFGAEPFSEQEHNEWVMLLEHVTTAVAIHFLHEQAAKETEWRLRDDFVWELSRNSIPSKEAMLSRAKSLGYHINLPYISLVAKPEQLEKSFRSMEHLSISFDHWLHECIRYIEEEAESMAKSMALKSMVTYQQHELIIFLEVTHYEATEQARVYISKLAERLQLLYPSLSLTWGIAKQYGYSCFDSSYQEAKRALEIGRKRIGPASISIYADTKVDRVIESIVQNRELIEMAESVLSSLLHYANERQIDLLHTFTIYHRNRSNVSQTARELNLHRQSLLYRLRKIESLTGCSLDDADDLFLLDLSVRLWLNGIDQKENEYGF</sequence>
<reference evidence="5 6" key="1">
    <citation type="journal article" date="2015" name="Stand. Genomic Sci.">
        <title>Genomic Encyclopedia of Bacterial and Archaeal Type Strains, Phase III: the genomes of soil and plant-associated and newly described type strains.</title>
        <authorList>
            <person name="Whitman W.B."/>
            <person name="Woyke T."/>
            <person name="Klenk H.P."/>
            <person name="Zhou Y."/>
            <person name="Lilburn T.G."/>
            <person name="Beck B.J."/>
            <person name="De Vos P."/>
            <person name="Vandamme P."/>
            <person name="Eisen J.A."/>
            <person name="Garrity G."/>
            <person name="Hugenholtz P."/>
            <person name="Kyrpides N.C."/>
        </authorList>
    </citation>
    <scope>NUCLEOTIDE SEQUENCE [LARGE SCALE GENOMIC DNA]</scope>
    <source>
        <strain evidence="5 6">CGMCC 1.10116</strain>
    </source>
</reference>
<dbReference type="InterPro" id="IPR041522">
    <property type="entry name" value="CdaR_GGDEF"/>
</dbReference>
<dbReference type="OrthoDB" id="142218at2"/>
<protein>
    <submittedName>
        <fullName evidence="5">Purine catabolism regulator</fullName>
    </submittedName>
</protein>
<feature type="domain" description="PucR C-terminal helix-turn-helix" evidence="3">
    <location>
        <begin position="492"/>
        <end position="549"/>
    </location>
</feature>
<dbReference type="InterPro" id="IPR025736">
    <property type="entry name" value="PucR_C-HTH_dom"/>
</dbReference>
<evidence type="ECO:0000259" key="3">
    <source>
        <dbReference type="Pfam" id="PF13556"/>
    </source>
</evidence>
<dbReference type="Proteomes" id="UP000315711">
    <property type="component" value="Unassembled WGS sequence"/>
</dbReference>
<dbReference type="Gene3D" id="1.10.10.2840">
    <property type="entry name" value="PucR C-terminal helix-turn-helix domain"/>
    <property type="match status" value="1"/>
</dbReference>
<dbReference type="AlphaFoldDB" id="A0A562QQA5"/>
<keyword evidence="6" id="KW-1185">Reference proteome</keyword>
<evidence type="ECO:0000259" key="4">
    <source>
        <dbReference type="Pfam" id="PF17853"/>
    </source>
</evidence>
<dbReference type="RefSeq" id="WP_144449044.1">
    <property type="nucleotide sequence ID" value="NZ_VLKZ01000002.1"/>
</dbReference>
<dbReference type="Pfam" id="PF07905">
    <property type="entry name" value="PucR"/>
    <property type="match status" value="1"/>
</dbReference>
<feature type="domain" description="CdaR GGDEF-like" evidence="4">
    <location>
        <begin position="300"/>
        <end position="439"/>
    </location>
</feature>
<dbReference type="Pfam" id="PF13556">
    <property type="entry name" value="HTH_30"/>
    <property type="match status" value="1"/>
</dbReference>
<dbReference type="InterPro" id="IPR042070">
    <property type="entry name" value="PucR_C-HTH_sf"/>
</dbReference>
<accession>A0A562QQA5</accession>
<organism evidence="5 6">
    <name type="scientific">Halalkalibacter nanhaiisediminis</name>
    <dbReference type="NCBI Taxonomy" id="688079"/>
    <lineage>
        <taxon>Bacteria</taxon>
        <taxon>Bacillati</taxon>
        <taxon>Bacillota</taxon>
        <taxon>Bacilli</taxon>
        <taxon>Bacillales</taxon>
        <taxon>Bacillaceae</taxon>
        <taxon>Halalkalibacter</taxon>
    </lineage>
</organism>
<dbReference type="InterPro" id="IPR051448">
    <property type="entry name" value="CdaR-like_regulators"/>
</dbReference>
<gene>
    <name evidence="5" type="ORF">IQ10_00650</name>
</gene>
<dbReference type="PANTHER" id="PTHR33744">
    <property type="entry name" value="CARBOHYDRATE DIACID REGULATOR"/>
    <property type="match status" value="1"/>
</dbReference>
<name>A0A562QQA5_9BACI</name>
<dbReference type="EMBL" id="VLKZ01000002">
    <property type="protein sequence ID" value="TWI58942.1"/>
    <property type="molecule type" value="Genomic_DNA"/>
</dbReference>
<evidence type="ECO:0000313" key="6">
    <source>
        <dbReference type="Proteomes" id="UP000315711"/>
    </source>
</evidence>
<feature type="domain" description="Purine catabolism PurC-like" evidence="2">
    <location>
        <begin position="7"/>
        <end position="126"/>
    </location>
</feature>
<dbReference type="Pfam" id="PF17853">
    <property type="entry name" value="GGDEF_2"/>
    <property type="match status" value="1"/>
</dbReference>
<comment type="caution">
    <text evidence="5">The sequence shown here is derived from an EMBL/GenBank/DDBJ whole genome shotgun (WGS) entry which is preliminary data.</text>
</comment>
<evidence type="ECO:0000313" key="5">
    <source>
        <dbReference type="EMBL" id="TWI58942.1"/>
    </source>
</evidence>
<dbReference type="InterPro" id="IPR012914">
    <property type="entry name" value="PucR_dom"/>
</dbReference>
<proteinExistence type="inferred from homology"/>
<evidence type="ECO:0000256" key="1">
    <source>
        <dbReference type="ARBA" id="ARBA00006754"/>
    </source>
</evidence>
<dbReference type="PANTHER" id="PTHR33744:SF1">
    <property type="entry name" value="DNA-BINDING TRANSCRIPTIONAL ACTIVATOR ADER"/>
    <property type="match status" value="1"/>
</dbReference>
<evidence type="ECO:0000259" key="2">
    <source>
        <dbReference type="Pfam" id="PF07905"/>
    </source>
</evidence>
<comment type="similarity">
    <text evidence="1">Belongs to the CdaR family.</text>
</comment>